<accession>A0A086TLU4</accession>
<dbReference type="InterPro" id="IPR009072">
    <property type="entry name" value="Histone-fold"/>
</dbReference>
<dbReference type="CDD" id="cd22908">
    <property type="entry name" value="HFD_NFYC-like"/>
    <property type="match status" value="1"/>
</dbReference>
<proteinExistence type="inferred from homology"/>
<keyword evidence="11" id="KW-1185">Reference proteome</keyword>
<feature type="region of interest" description="Disordered" evidence="8">
    <location>
        <begin position="257"/>
        <end position="283"/>
    </location>
</feature>
<keyword evidence="5" id="KW-0804">Transcription</keyword>
<keyword evidence="6" id="KW-0539">Nucleus</keyword>
<reference evidence="10 11" key="1">
    <citation type="submission" date="2011-02" db="EMBL/GenBank/DDBJ databases">
        <title>The Genome Sequence of Mortierella verticillata NRRL 6337.</title>
        <authorList>
            <consortium name="The Broad Institute Genome Sequencing Platform"/>
            <person name="Russ C."/>
            <person name="Cuomo C."/>
            <person name="Burger G."/>
            <person name="Gray M.W."/>
            <person name="Holland P.W.H."/>
            <person name="King N."/>
            <person name="Lang F.B.F."/>
            <person name="Roger A.J."/>
            <person name="Ruiz-Trillo I."/>
            <person name="Young S.K."/>
            <person name="Zeng Q."/>
            <person name="Gargeya S."/>
            <person name="Alvarado L."/>
            <person name="Berlin A."/>
            <person name="Chapman S.B."/>
            <person name="Chen Z."/>
            <person name="Freedman E."/>
            <person name="Gellesch M."/>
            <person name="Goldberg J."/>
            <person name="Griggs A."/>
            <person name="Gujja S."/>
            <person name="Heilman E."/>
            <person name="Heiman D."/>
            <person name="Howarth C."/>
            <person name="Mehta T."/>
            <person name="Neiman D."/>
            <person name="Pearson M."/>
            <person name="Roberts A."/>
            <person name="Saif S."/>
            <person name="Shea T."/>
            <person name="Shenoy N."/>
            <person name="Sisk P."/>
            <person name="Stolte C."/>
            <person name="Sykes S."/>
            <person name="White J."/>
            <person name="Yandava C."/>
            <person name="Haas B."/>
            <person name="Nusbaum C."/>
            <person name="Birren B."/>
        </authorList>
    </citation>
    <scope>NUCLEOTIDE SEQUENCE [LARGE SCALE GENOMIC DNA]</scope>
    <source>
        <strain evidence="10 11">NRRL 6337</strain>
    </source>
</reference>
<protein>
    <recommendedName>
        <fullName evidence="9">Core Histone H2A/H2B/H3 domain-containing protein</fullName>
    </recommendedName>
</protein>
<evidence type="ECO:0000256" key="4">
    <source>
        <dbReference type="ARBA" id="ARBA00023159"/>
    </source>
</evidence>
<dbReference type="Gene3D" id="1.10.20.10">
    <property type="entry name" value="Histone, subunit A"/>
    <property type="match status" value="1"/>
</dbReference>
<evidence type="ECO:0000259" key="9">
    <source>
        <dbReference type="Pfam" id="PF00125"/>
    </source>
</evidence>
<gene>
    <name evidence="10" type="ORF">MVEG_11445</name>
</gene>
<evidence type="ECO:0000256" key="3">
    <source>
        <dbReference type="ARBA" id="ARBA00023125"/>
    </source>
</evidence>
<evidence type="ECO:0000256" key="2">
    <source>
        <dbReference type="ARBA" id="ARBA00023015"/>
    </source>
</evidence>
<dbReference type="OrthoDB" id="1272441at2759"/>
<dbReference type="PANTHER" id="PTHR10252">
    <property type="entry name" value="HISTONE-LIKE TRANSCRIPTION FACTOR CCAAT-RELATED"/>
    <property type="match status" value="1"/>
</dbReference>
<dbReference type="GO" id="GO:0016602">
    <property type="term" value="C:CCAAT-binding factor complex"/>
    <property type="evidence" value="ECO:0007669"/>
    <property type="project" value="TreeGrafter"/>
</dbReference>
<feature type="compositionally biased region" description="Low complexity" evidence="8">
    <location>
        <begin position="1"/>
        <end position="18"/>
    </location>
</feature>
<evidence type="ECO:0000256" key="6">
    <source>
        <dbReference type="ARBA" id="ARBA00023242"/>
    </source>
</evidence>
<dbReference type="Proteomes" id="UP000243308">
    <property type="component" value="Unassembled WGS sequence"/>
</dbReference>
<evidence type="ECO:0000256" key="8">
    <source>
        <dbReference type="SAM" id="MobiDB-lite"/>
    </source>
</evidence>
<evidence type="ECO:0000313" key="10">
    <source>
        <dbReference type="EMBL" id="KFH62921.1"/>
    </source>
</evidence>
<dbReference type="GO" id="GO:0001228">
    <property type="term" value="F:DNA-binding transcription activator activity, RNA polymerase II-specific"/>
    <property type="evidence" value="ECO:0007669"/>
    <property type="project" value="TreeGrafter"/>
</dbReference>
<dbReference type="InterPro" id="IPR007125">
    <property type="entry name" value="H2A/H2B/H3"/>
</dbReference>
<evidence type="ECO:0000256" key="7">
    <source>
        <dbReference type="ARBA" id="ARBA00038129"/>
    </source>
</evidence>
<evidence type="ECO:0000256" key="5">
    <source>
        <dbReference type="ARBA" id="ARBA00023163"/>
    </source>
</evidence>
<keyword evidence="4" id="KW-0010">Activator</keyword>
<dbReference type="EMBL" id="KN042430">
    <property type="protein sequence ID" value="KFH62921.1"/>
    <property type="molecule type" value="Genomic_DNA"/>
</dbReference>
<evidence type="ECO:0000256" key="1">
    <source>
        <dbReference type="ARBA" id="ARBA00004123"/>
    </source>
</evidence>
<feature type="region of interest" description="Disordered" evidence="8">
    <location>
        <begin position="1"/>
        <end position="46"/>
    </location>
</feature>
<keyword evidence="2" id="KW-0805">Transcription regulation</keyword>
<dbReference type="SUPFAM" id="SSF47113">
    <property type="entry name" value="Histone-fold"/>
    <property type="match status" value="1"/>
</dbReference>
<comment type="subcellular location">
    <subcellularLocation>
        <location evidence="1">Nucleus</location>
    </subcellularLocation>
</comment>
<feature type="domain" description="Core Histone H2A/H2B/H3" evidence="9">
    <location>
        <begin position="71"/>
        <end position="140"/>
    </location>
</feature>
<feature type="compositionally biased region" description="Low complexity" evidence="8">
    <location>
        <begin position="34"/>
        <end position="46"/>
    </location>
</feature>
<dbReference type="GO" id="GO:0000978">
    <property type="term" value="F:RNA polymerase II cis-regulatory region sequence-specific DNA binding"/>
    <property type="evidence" value="ECO:0007669"/>
    <property type="project" value="TreeGrafter"/>
</dbReference>
<dbReference type="InterPro" id="IPR050568">
    <property type="entry name" value="Transcr_DNA_Rep_Reg"/>
</dbReference>
<evidence type="ECO:0000313" key="11">
    <source>
        <dbReference type="Proteomes" id="UP000243308"/>
    </source>
</evidence>
<feature type="compositionally biased region" description="Low complexity" evidence="8">
    <location>
        <begin position="257"/>
        <end position="266"/>
    </location>
</feature>
<dbReference type="FunFam" id="1.10.20.10:FF:000006">
    <property type="entry name" value="Nuclear transcription factor Y subunit gamma"/>
    <property type="match status" value="1"/>
</dbReference>
<keyword evidence="3" id="KW-0238">DNA-binding</keyword>
<dbReference type="Pfam" id="PF00125">
    <property type="entry name" value="Histone"/>
    <property type="match status" value="1"/>
</dbReference>
<organism evidence="10 11">
    <name type="scientific">Podila verticillata NRRL 6337</name>
    <dbReference type="NCBI Taxonomy" id="1069443"/>
    <lineage>
        <taxon>Eukaryota</taxon>
        <taxon>Fungi</taxon>
        <taxon>Fungi incertae sedis</taxon>
        <taxon>Mucoromycota</taxon>
        <taxon>Mortierellomycotina</taxon>
        <taxon>Mortierellomycetes</taxon>
        <taxon>Mortierellales</taxon>
        <taxon>Mortierellaceae</taxon>
        <taxon>Podila</taxon>
    </lineage>
</organism>
<dbReference type="AlphaFoldDB" id="A0A086TLU4"/>
<comment type="similarity">
    <text evidence="7">Belongs to the NFYC/HAP5 subunit family.</text>
</comment>
<dbReference type="GO" id="GO:0046982">
    <property type="term" value="F:protein heterodimerization activity"/>
    <property type="evidence" value="ECO:0007669"/>
    <property type="project" value="InterPro"/>
</dbReference>
<dbReference type="PANTHER" id="PTHR10252:SF8">
    <property type="entry name" value="NUCLEAR TRANSCRIPTION FACTOR Y SUBUNIT GAMMA"/>
    <property type="match status" value="1"/>
</dbReference>
<feature type="compositionally biased region" description="Basic residues" evidence="8">
    <location>
        <begin position="273"/>
        <end position="283"/>
    </location>
</feature>
<sequence>MYHPHYQQHPQHAHQQQHVGLATPGVTSPPSPSSPSSSTNALKQQQQLLQHQEFAKEFWEDQLATVEETEPDFKNHPLPLARIKKVMKSDPEVKMISAEAPILFSKACEIFICEITRRAWLHAEENKRRTLQRSDVANAVSKSDQFDFLIDIIPREESQAAAAASAANSNATTTAPGGSIPATTTAAQHVGGVVGKDGKAVAYENQYAHYFPQGGMAGYQHVLDPQYYQPVPVSQEQLQHYIQYQQQQVAYQAQAQAQVQQQAQQAEPQKPAKGARRPSTRKK</sequence>
<name>A0A086TLU4_9FUNG</name>